<dbReference type="GO" id="GO:0046872">
    <property type="term" value="F:metal ion binding"/>
    <property type="evidence" value="ECO:0007669"/>
    <property type="project" value="UniProtKB-KW"/>
</dbReference>
<evidence type="ECO:0000256" key="6">
    <source>
        <dbReference type="ARBA" id="ARBA00023315"/>
    </source>
</evidence>
<dbReference type="RefSeq" id="WP_115542791.1">
    <property type="nucleotide sequence ID" value="NZ_NXLQ01000006.1"/>
</dbReference>
<dbReference type="PANTHER" id="PTHR11735:SF6">
    <property type="entry name" value="TRNA N6-ADENOSINE THREONYLCARBAMOYLTRANSFERASE, MITOCHONDRIAL"/>
    <property type="match status" value="1"/>
</dbReference>
<organism evidence="10 11">
    <name type="scientific">Helicobacter didelphidarum</name>
    <dbReference type="NCBI Taxonomy" id="2040648"/>
    <lineage>
        <taxon>Bacteria</taxon>
        <taxon>Pseudomonadati</taxon>
        <taxon>Campylobacterota</taxon>
        <taxon>Epsilonproteobacteria</taxon>
        <taxon>Campylobacterales</taxon>
        <taxon>Helicobacteraceae</taxon>
        <taxon>Helicobacter</taxon>
    </lineage>
</organism>
<evidence type="ECO:0000256" key="4">
    <source>
        <dbReference type="ARBA" id="ARBA00022723"/>
    </source>
</evidence>
<accession>A0A3D8INS2</accession>
<feature type="domain" description="Gcp-like" evidence="9">
    <location>
        <begin position="218"/>
        <end position="399"/>
    </location>
</feature>
<dbReference type="Proteomes" id="UP000256379">
    <property type="component" value="Unassembled WGS sequence"/>
</dbReference>
<evidence type="ECO:0000256" key="7">
    <source>
        <dbReference type="ARBA" id="ARBA00048117"/>
    </source>
</evidence>
<gene>
    <name evidence="10" type="ORF">CQA53_04260</name>
</gene>
<comment type="caution">
    <text evidence="10">The sequence shown here is derived from an EMBL/GenBank/DDBJ whole genome shotgun (WGS) entry which is preliminary data.</text>
</comment>
<dbReference type="Gene3D" id="3.30.420.40">
    <property type="match status" value="4"/>
</dbReference>
<dbReference type="PANTHER" id="PTHR11735">
    <property type="entry name" value="TRNA N6-ADENOSINE THREONYLCARBAMOYLTRANSFERASE"/>
    <property type="match status" value="1"/>
</dbReference>
<reference evidence="10 11" key="1">
    <citation type="submission" date="2018-04" db="EMBL/GenBank/DDBJ databases">
        <title>Novel Campyloabacter and Helicobacter Species and Strains.</title>
        <authorList>
            <person name="Mannion A.J."/>
            <person name="Shen Z."/>
            <person name="Fox J.G."/>
        </authorList>
    </citation>
    <scope>NUCLEOTIDE SEQUENCE [LARGE SCALE GENOMIC DNA]</scope>
    <source>
        <strain evidence="10 11">MIT 17-337</strain>
    </source>
</reference>
<keyword evidence="4" id="KW-0479">Metal-binding</keyword>
<dbReference type="Pfam" id="PF00814">
    <property type="entry name" value="TsaD"/>
    <property type="match status" value="2"/>
</dbReference>
<keyword evidence="11" id="KW-1185">Reference proteome</keyword>
<feature type="region of interest" description="Disordered" evidence="8">
    <location>
        <begin position="481"/>
        <end position="511"/>
    </location>
</feature>
<proteinExistence type="predicted"/>
<dbReference type="NCBIfam" id="TIGR00329">
    <property type="entry name" value="gcp_kae1"/>
    <property type="match status" value="1"/>
</dbReference>
<dbReference type="InterPro" id="IPR017860">
    <property type="entry name" value="Peptidase_M22_CS"/>
</dbReference>
<dbReference type="GO" id="GO:0070525">
    <property type="term" value="P:tRNA threonylcarbamoyladenosine metabolic process"/>
    <property type="evidence" value="ECO:0007669"/>
    <property type="project" value="UniProtKB-ARBA"/>
</dbReference>
<name>A0A3D8INS2_9HELI</name>
<evidence type="ECO:0000313" key="10">
    <source>
        <dbReference type="EMBL" id="RDU66231.1"/>
    </source>
</evidence>
<keyword evidence="2 10" id="KW-0808">Transferase</keyword>
<dbReference type="PRINTS" id="PR00789">
    <property type="entry name" value="OSIALOPTASE"/>
</dbReference>
<evidence type="ECO:0000256" key="2">
    <source>
        <dbReference type="ARBA" id="ARBA00022679"/>
    </source>
</evidence>
<dbReference type="InterPro" id="IPR017861">
    <property type="entry name" value="KAE1/TsaD"/>
</dbReference>
<evidence type="ECO:0000256" key="1">
    <source>
        <dbReference type="ARBA" id="ARBA00012156"/>
    </source>
</evidence>
<evidence type="ECO:0000256" key="5">
    <source>
        <dbReference type="ARBA" id="ARBA00023004"/>
    </source>
</evidence>
<dbReference type="EMBL" id="NXLQ01000006">
    <property type="protein sequence ID" value="RDU66231.1"/>
    <property type="molecule type" value="Genomic_DNA"/>
</dbReference>
<comment type="catalytic activity">
    <reaction evidence="7">
        <text>L-threonylcarbamoyladenylate + adenosine(37) in tRNA = N(6)-L-threonylcarbamoyladenosine(37) in tRNA + AMP + H(+)</text>
        <dbReference type="Rhea" id="RHEA:37059"/>
        <dbReference type="Rhea" id="RHEA-COMP:10162"/>
        <dbReference type="Rhea" id="RHEA-COMP:10163"/>
        <dbReference type="ChEBI" id="CHEBI:15378"/>
        <dbReference type="ChEBI" id="CHEBI:73682"/>
        <dbReference type="ChEBI" id="CHEBI:74411"/>
        <dbReference type="ChEBI" id="CHEBI:74418"/>
        <dbReference type="ChEBI" id="CHEBI:456215"/>
        <dbReference type="EC" id="2.3.1.234"/>
    </reaction>
</comment>
<dbReference type="AlphaFoldDB" id="A0A3D8INS2"/>
<dbReference type="EC" id="2.3.1.234" evidence="1"/>
<dbReference type="GO" id="GO:0061711">
    <property type="term" value="F:tRNA N(6)-L-threonylcarbamoyladenine synthase activity"/>
    <property type="evidence" value="ECO:0007669"/>
    <property type="project" value="UniProtKB-EC"/>
</dbReference>
<feature type="compositionally biased region" description="Basic and acidic residues" evidence="8">
    <location>
        <begin position="494"/>
        <end position="511"/>
    </location>
</feature>
<dbReference type="PROSITE" id="PS01016">
    <property type="entry name" value="GLYCOPROTEASE"/>
    <property type="match status" value="1"/>
</dbReference>
<dbReference type="InterPro" id="IPR043129">
    <property type="entry name" value="ATPase_NBD"/>
</dbReference>
<evidence type="ECO:0000259" key="9">
    <source>
        <dbReference type="Pfam" id="PF00814"/>
    </source>
</evidence>
<evidence type="ECO:0000256" key="8">
    <source>
        <dbReference type="SAM" id="MobiDB-lite"/>
    </source>
</evidence>
<keyword evidence="3" id="KW-0819">tRNA processing</keyword>
<dbReference type="GO" id="GO:0006400">
    <property type="term" value="P:tRNA modification"/>
    <property type="evidence" value="ECO:0007669"/>
    <property type="project" value="UniProtKB-ARBA"/>
</dbReference>
<keyword evidence="5" id="KW-0408">Iron</keyword>
<dbReference type="SUPFAM" id="SSF53067">
    <property type="entry name" value="Actin-like ATPase domain"/>
    <property type="match status" value="2"/>
</dbReference>
<dbReference type="OrthoDB" id="9806197at2"/>
<feature type="domain" description="Gcp-like" evidence="9">
    <location>
        <begin position="25"/>
        <end position="208"/>
    </location>
</feature>
<keyword evidence="6" id="KW-0012">Acyltransferase</keyword>
<protein>
    <recommendedName>
        <fullName evidence="1">N(6)-L-threonylcarbamoyladenine synthase</fullName>
        <ecNumber evidence="1">2.3.1.234</ecNumber>
    </recommendedName>
</protein>
<evidence type="ECO:0000313" key="11">
    <source>
        <dbReference type="Proteomes" id="UP000256379"/>
    </source>
</evidence>
<evidence type="ECO:0000256" key="3">
    <source>
        <dbReference type="ARBA" id="ARBA00022694"/>
    </source>
</evidence>
<sequence>MKILSIESSCDDSALAYTDIKSAKLLWHTKISQEENHKIYGGVVPELASRLFAKDLPILLQKFQDKFDFNDIACVSVTCEPGLSTSLLEGVMMAKALALSLRVPLLGINHLKGHIYSLFINQKEEIFPISVLLVSGGHTMILECYGYDDMKIISQTLDDSFGECYDKVAKMLALGYPGGVLIDTLAREAMQEFFPHGNCLQKSSNIANKTIQSPNESYKINQSFIQIYTHCSLPIPLVNQNTLNFSFSGLKNAFRLKLHSNLEVMNIVESAISMQQKLKELYAYCSDITQQETIQTKQSLENEICEKEAILHDILTQIQSHPYVRALALSFQESATTHLVQKCKKYLQNTNHIKHFAIVGGASANSLLREKLRNLCQKFDKTLLMSDIAFCADNAAMIGRATLAKIHSNPDIIKQRDSVMQNITSKGYLQIKDTDLLDQHIKNIKQIAQDKQNYIYSPQKSLLENVQNLCKQKQLDDTKANGEVSKKSCITPDESEKYKEKTYSEQEKDMKDRDSPFFDYLLQQLLELDISPRNTEI</sequence>
<dbReference type="InterPro" id="IPR000905">
    <property type="entry name" value="Gcp-like_dom"/>
</dbReference>